<evidence type="ECO:0000256" key="5">
    <source>
        <dbReference type="ARBA" id="ARBA00022970"/>
    </source>
</evidence>
<dbReference type="CDD" id="cd03224">
    <property type="entry name" value="ABC_TM1139_LivF_branched"/>
    <property type="match status" value="1"/>
</dbReference>
<keyword evidence="2" id="KW-0813">Transport</keyword>
<dbReference type="GO" id="GO:0005524">
    <property type="term" value="F:ATP binding"/>
    <property type="evidence" value="ECO:0007669"/>
    <property type="project" value="UniProtKB-KW"/>
</dbReference>
<dbReference type="RefSeq" id="WP_307862314.1">
    <property type="nucleotide sequence ID" value="NZ_JAGINU010000001.1"/>
</dbReference>
<gene>
    <name evidence="7" type="ORF">JOF36_002212</name>
</gene>
<comment type="caution">
    <text evidence="7">The sequence shown here is derived from an EMBL/GenBank/DDBJ whole genome shotgun (WGS) entry which is preliminary data.</text>
</comment>
<evidence type="ECO:0000256" key="4">
    <source>
        <dbReference type="ARBA" id="ARBA00022840"/>
    </source>
</evidence>
<dbReference type="InterPro" id="IPR003439">
    <property type="entry name" value="ABC_transporter-like_ATP-bd"/>
</dbReference>
<evidence type="ECO:0000313" key="7">
    <source>
        <dbReference type="EMBL" id="MBP2366516.1"/>
    </source>
</evidence>
<dbReference type="PANTHER" id="PTHR43820">
    <property type="entry name" value="HIGH-AFFINITY BRANCHED-CHAIN AMINO ACID TRANSPORT ATP-BINDING PROTEIN LIVF"/>
    <property type="match status" value="1"/>
</dbReference>
<dbReference type="Gene3D" id="3.40.50.300">
    <property type="entry name" value="P-loop containing nucleotide triphosphate hydrolases"/>
    <property type="match status" value="1"/>
</dbReference>
<comment type="similarity">
    <text evidence="1">Belongs to the ABC transporter superfamily.</text>
</comment>
<evidence type="ECO:0000259" key="6">
    <source>
        <dbReference type="PROSITE" id="PS50893"/>
    </source>
</evidence>
<dbReference type="InterPro" id="IPR017871">
    <property type="entry name" value="ABC_transporter-like_CS"/>
</dbReference>
<organism evidence="7 8">
    <name type="scientific">Pseudonocardia parietis</name>
    <dbReference type="NCBI Taxonomy" id="570936"/>
    <lineage>
        <taxon>Bacteria</taxon>
        <taxon>Bacillati</taxon>
        <taxon>Actinomycetota</taxon>
        <taxon>Actinomycetes</taxon>
        <taxon>Pseudonocardiales</taxon>
        <taxon>Pseudonocardiaceae</taxon>
        <taxon>Pseudonocardia</taxon>
    </lineage>
</organism>
<dbReference type="Proteomes" id="UP001519295">
    <property type="component" value="Unassembled WGS sequence"/>
</dbReference>
<reference evidence="7 8" key="1">
    <citation type="submission" date="2021-03" db="EMBL/GenBank/DDBJ databases">
        <title>Sequencing the genomes of 1000 actinobacteria strains.</title>
        <authorList>
            <person name="Klenk H.-P."/>
        </authorList>
    </citation>
    <scope>NUCLEOTIDE SEQUENCE [LARGE SCALE GENOMIC DNA]</scope>
    <source>
        <strain evidence="7 8">DSM 45256</strain>
    </source>
</reference>
<keyword evidence="8" id="KW-1185">Reference proteome</keyword>
<proteinExistence type="inferred from homology"/>
<dbReference type="SUPFAM" id="SSF52540">
    <property type="entry name" value="P-loop containing nucleoside triphosphate hydrolases"/>
    <property type="match status" value="1"/>
</dbReference>
<dbReference type="EMBL" id="JAGINU010000001">
    <property type="protein sequence ID" value="MBP2366516.1"/>
    <property type="molecule type" value="Genomic_DNA"/>
</dbReference>
<evidence type="ECO:0000256" key="1">
    <source>
        <dbReference type="ARBA" id="ARBA00005417"/>
    </source>
</evidence>
<dbReference type="PANTHER" id="PTHR43820:SF4">
    <property type="entry name" value="HIGH-AFFINITY BRANCHED-CHAIN AMINO ACID TRANSPORT ATP-BINDING PROTEIN LIVF"/>
    <property type="match status" value="1"/>
</dbReference>
<dbReference type="SMART" id="SM00382">
    <property type="entry name" value="AAA"/>
    <property type="match status" value="1"/>
</dbReference>
<evidence type="ECO:0000313" key="8">
    <source>
        <dbReference type="Proteomes" id="UP001519295"/>
    </source>
</evidence>
<dbReference type="InterPro" id="IPR003593">
    <property type="entry name" value="AAA+_ATPase"/>
</dbReference>
<protein>
    <submittedName>
        <fullName evidence="7">Branched-chain amino acid transport system ATP-binding protein</fullName>
    </submittedName>
</protein>
<name>A0ABS4VRH5_9PSEU</name>
<keyword evidence="5" id="KW-0029">Amino-acid transport</keyword>
<keyword evidence="4 7" id="KW-0067">ATP-binding</keyword>
<dbReference type="PROSITE" id="PS50893">
    <property type="entry name" value="ABC_TRANSPORTER_2"/>
    <property type="match status" value="1"/>
</dbReference>
<accession>A0ABS4VRH5</accession>
<evidence type="ECO:0000256" key="2">
    <source>
        <dbReference type="ARBA" id="ARBA00022448"/>
    </source>
</evidence>
<keyword evidence="3" id="KW-0547">Nucleotide-binding</keyword>
<sequence length="222" mass="23114">MRAVDGVDLVARAGHVHVLLGSNGAGKSSTMLASCGGVRPAGGRVLLDGADITGRPAWRVVRAGMVLVPEGRRIVAPLTVEENLLLGGYPNRSAARRSQTLAEVYEMFPVLATRRTAPGGLLSGGEQQMLAFGRALMADPRVVLLDEPSMGLAPIMVDTVMAAVRAIADRGIAVAMVEQNATALEIADEASVLDRGRVVLTGRAAELAGDPRLERAFLGVGT</sequence>
<feature type="domain" description="ABC transporter" evidence="6">
    <location>
        <begin position="1"/>
        <end position="220"/>
    </location>
</feature>
<dbReference type="PROSITE" id="PS00211">
    <property type="entry name" value="ABC_TRANSPORTER_1"/>
    <property type="match status" value="1"/>
</dbReference>
<dbReference type="InterPro" id="IPR027417">
    <property type="entry name" value="P-loop_NTPase"/>
</dbReference>
<dbReference type="Pfam" id="PF00005">
    <property type="entry name" value="ABC_tran"/>
    <property type="match status" value="1"/>
</dbReference>
<dbReference type="InterPro" id="IPR052156">
    <property type="entry name" value="BCAA_Transport_ATP-bd_LivF"/>
</dbReference>
<evidence type="ECO:0000256" key="3">
    <source>
        <dbReference type="ARBA" id="ARBA00022741"/>
    </source>
</evidence>